<organism evidence="1 2">
    <name type="scientific">Peronospora farinosa</name>
    <dbReference type="NCBI Taxonomy" id="134698"/>
    <lineage>
        <taxon>Eukaryota</taxon>
        <taxon>Sar</taxon>
        <taxon>Stramenopiles</taxon>
        <taxon>Oomycota</taxon>
        <taxon>Peronosporomycetes</taxon>
        <taxon>Peronosporales</taxon>
        <taxon>Peronosporaceae</taxon>
        <taxon>Peronospora</taxon>
    </lineage>
</organism>
<dbReference type="Gene3D" id="1.25.40.10">
    <property type="entry name" value="Tetratricopeptide repeat domain"/>
    <property type="match status" value="1"/>
</dbReference>
<proteinExistence type="predicted"/>
<gene>
    <name evidence="1" type="ORF">PFR001_LOCUS95</name>
</gene>
<dbReference type="PANTHER" id="PTHR47930:SF2">
    <property type="entry name" value="PENTATRICOPEPTIDE REPEAT PROTEIN (AFU_ORTHOLOGUE AFUA_8G04250)"/>
    <property type="match status" value="1"/>
</dbReference>
<name>A0ABN8BRJ7_9STRA</name>
<evidence type="ECO:0000313" key="2">
    <source>
        <dbReference type="Proteomes" id="UP001157938"/>
    </source>
</evidence>
<dbReference type="Proteomes" id="UP001157938">
    <property type="component" value="Unassembled WGS sequence"/>
</dbReference>
<comment type="caution">
    <text evidence="1">The sequence shown here is derived from an EMBL/GenBank/DDBJ whole genome shotgun (WGS) entry which is preliminary data.</text>
</comment>
<reference evidence="1 2" key="1">
    <citation type="submission" date="2021-11" db="EMBL/GenBank/DDBJ databases">
        <authorList>
            <person name="Islam A."/>
            <person name="Islam S."/>
            <person name="Flora M.S."/>
            <person name="Rahman M."/>
            <person name="Ziaur R.M."/>
            <person name="Epstein J.H."/>
            <person name="Hassan M."/>
            <person name="Klassen M."/>
            <person name="Woodard K."/>
            <person name="Webb A."/>
            <person name="Webby R.J."/>
            <person name="El Zowalaty M.E."/>
        </authorList>
    </citation>
    <scope>NUCLEOTIDE SEQUENCE [LARGE SCALE GENOMIC DNA]</scope>
    <source>
        <strain evidence="1">Pf1</strain>
    </source>
</reference>
<keyword evidence="2" id="KW-1185">Reference proteome</keyword>
<evidence type="ECO:0008006" key="3">
    <source>
        <dbReference type="Google" id="ProtNLM"/>
    </source>
</evidence>
<accession>A0ABN8BRJ7</accession>
<evidence type="ECO:0000313" key="1">
    <source>
        <dbReference type="EMBL" id="CAH0484322.1"/>
    </source>
</evidence>
<sequence>MLHDTHERRVLMSQFALRAFVSVADKAYKSDLAQDAVPIMQDKGMALSSELYSNVLKACGKNESYGNCEKYAWNAAMEALVQTKQLDKILALANKMKNYRLKWSLFTYLMVVLALIRNGSIEEARQVLHTKAKRTKFIVSLTNIIATKLLETMANHNRIDDCLEMLDSFKELLKPTARVAAFRALIAAMKFEVVMNVIDRVRKQGKYISIEDYKKIQECFEHDENWRLTIQLLPSVTRDSFG</sequence>
<dbReference type="InterPro" id="IPR011990">
    <property type="entry name" value="TPR-like_helical_dom_sf"/>
</dbReference>
<dbReference type="EMBL" id="CAKLBC010000002">
    <property type="protein sequence ID" value="CAH0484322.1"/>
    <property type="molecule type" value="Genomic_DNA"/>
</dbReference>
<dbReference type="Pfam" id="PF01535">
    <property type="entry name" value="PPR"/>
    <property type="match status" value="1"/>
</dbReference>
<dbReference type="InterPro" id="IPR002885">
    <property type="entry name" value="PPR_rpt"/>
</dbReference>
<protein>
    <recommendedName>
        <fullName evidence="3">Pentatricopeptide repeat-containing protein</fullName>
    </recommendedName>
</protein>
<dbReference type="PANTHER" id="PTHR47930">
    <property type="entry name" value="YALI0C12947P"/>
    <property type="match status" value="1"/>
</dbReference>